<evidence type="ECO:0000313" key="3">
    <source>
        <dbReference type="EMBL" id="SPP26884.1"/>
    </source>
</evidence>
<evidence type="ECO:0000256" key="1">
    <source>
        <dbReference type="SAM" id="Phobius"/>
    </source>
</evidence>
<dbReference type="SUPFAM" id="SSF55874">
    <property type="entry name" value="ATPase domain of HSP90 chaperone/DNA topoisomerase II/histidine kinase"/>
    <property type="match status" value="1"/>
</dbReference>
<feature type="transmembrane region" description="Helical" evidence="1">
    <location>
        <begin position="91"/>
        <end position="116"/>
    </location>
</feature>
<name>A0A2X0QDP6_BROTH</name>
<feature type="transmembrane region" description="Helical" evidence="1">
    <location>
        <begin position="35"/>
        <end position="54"/>
    </location>
</feature>
<feature type="transmembrane region" description="Helical" evidence="1">
    <location>
        <begin position="6"/>
        <end position="23"/>
    </location>
</feature>
<evidence type="ECO:0000313" key="4">
    <source>
        <dbReference type="Proteomes" id="UP000270190"/>
    </source>
</evidence>
<dbReference type="GO" id="GO:0016301">
    <property type="term" value="F:kinase activity"/>
    <property type="evidence" value="ECO:0007669"/>
    <property type="project" value="UniProtKB-KW"/>
</dbReference>
<dbReference type="Gene3D" id="3.30.565.10">
    <property type="entry name" value="Histidine kinase-like ATPase, C-terminal domain"/>
    <property type="match status" value="1"/>
</dbReference>
<dbReference type="Proteomes" id="UP000270190">
    <property type="component" value="Unassembled WGS sequence"/>
</dbReference>
<feature type="transmembrane region" description="Helical" evidence="1">
    <location>
        <begin position="199"/>
        <end position="217"/>
    </location>
</feature>
<keyword evidence="1" id="KW-0472">Membrane</keyword>
<keyword evidence="1" id="KW-1133">Transmembrane helix</keyword>
<feature type="domain" description="Sensor histidine kinase NatK-like C-terminal" evidence="2">
    <location>
        <begin position="337"/>
        <end position="427"/>
    </location>
</feature>
<keyword evidence="1" id="KW-0812">Transmembrane</keyword>
<feature type="transmembrane region" description="Helical" evidence="1">
    <location>
        <begin position="167"/>
        <end position="187"/>
    </location>
</feature>
<dbReference type="AlphaFoldDB" id="A0A2X0QDP6"/>
<feature type="transmembrane region" description="Helical" evidence="1">
    <location>
        <begin position="128"/>
        <end position="147"/>
    </location>
</feature>
<dbReference type="InterPro" id="IPR036890">
    <property type="entry name" value="HATPase_C_sf"/>
</dbReference>
<gene>
    <name evidence="3" type="ORF">BTBSAS_120020</name>
</gene>
<evidence type="ECO:0000259" key="2">
    <source>
        <dbReference type="Pfam" id="PF14501"/>
    </source>
</evidence>
<keyword evidence="3" id="KW-0418">Kinase</keyword>
<dbReference type="Pfam" id="PF14501">
    <property type="entry name" value="HATPase_c_5"/>
    <property type="match status" value="1"/>
</dbReference>
<feature type="transmembrane region" description="Helical" evidence="1">
    <location>
        <begin position="60"/>
        <end position="79"/>
    </location>
</feature>
<dbReference type="RefSeq" id="WP_220722039.1">
    <property type="nucleotide sequence ID" value="NZ_OUNC01000004.1"/>
</dbReference>
<keyword evidence="3" id="KW-0808">Transferase</keyword>
<proteinExistence type="predicted"/>
<protein>
    <submittedName>
        <fullName evidence="3">Putative two component system, sensor histidine kinase</fullName>
    </submittedName>
</protein>
<dbReference type="EMBL" id="OUNC01000004">
    <property type="protein sequence ID" value="SPP26884.1"/>
    <property type="molecule type" value="Genomic_DNA"/>
</dbReference>
<accession>A0A2X0QDP6</accession>
<reference evidence="4" key="1">
    <citation type="submission" date="2018-04" db="EMBL/GenBank/DDBJ databases">
        <authorList>
            <person name="Illikoud N."/>
        </authorList>
    </citation>
    <scope>NUCLEOTIDE SEQUENCE [LARGE SCALE GENOMIC DNA]</scope>
</reference>
<dbReference type="InterPro" id="IPR032834">
    <property type="entry name" value="NatK-like_C"/>
</dbReference>
<organism evidence="3 4">
    <name type="scientific">Brochothrix thermosphacta</name>
    <name type="common">Microbacterium thermosphactum</name>
    <dbReference type="NCBI Taxonomy" id="2756"/>
    <lineage>
        <taxon>Bacteria</taxon>
        <taxon>Bacillati</taxon>
        <taxon>Bacillota</taxon>
        <taxon>Bacilli</taxon>
        <taxon>Bacillales</taxon>
        <taxon>Listeriaceae</taxon>
        <taxon>Brochothrix</taxon>
    </lineage>
</organism>
<sequence length="437" mass="49443">MMLNIILRNVSLLAYIALLYYFFSNGTNQRIGTKCTSKLIWLTMILSVMIISLFTDAFVVTATIPFINLILSFTLIFSMARIHNVAYLDTLIWSILLIAATLICEWLSLNITKLIITNEIASYSNPKFAILGTSISTLLGISVFVLLKSSLFKGRIPSPSLNISTALLLISIPILSIVILVGVLIRGENISNQNISETAITSSVILLNICVIFLYKITVDHQHQLYKITLSKNALIAERRLLDEVKKNRTNVLKLKHDLKNQYLVILGLINNNKTHEAKNYIKNSLQILEPPLSMYAADGVLNYLLSDKLNCAKEKNIEVCHQIFISKHLKIDNDILAIVLGNIIDNAIEASNRLEKKRRQINVTIKQFQNDLIIEVSNNFNSEELITRQSRKTAALGMKNIDGLIADVGGIYRHWHENDRYYVSIVLFNVYHKKKT</sequence>